<reference evidence="2" key="1">
    <citation type="journal article" date="2023" name="Access Microbiol">
        <title>De-novo genome assembly for Akanthomyces muscarius, a biocontrol agent of insect agricultural pests.</title>
        <authorList>
            <person name="Erdos Z."/>
            <person name="Studholme D.J."/>
            <person name="Raymond B."/>
            <person name="Sharma M."/>
        </authorList>
    </citation>
    <scope>NUCLEOTIDE SEQUENCE</scope>
    <source>
        <strain evidence="2">Ve6</strain>
    </source>
</reference>
<evidence type="ECO:0000313" key="3">
    <source>
        <dbReference type="Proteomes" id="UP001144673"/>
    </source>
</evidence>
<name>A0A9W8Q469_AKAMU</name>
<protein>
    <submittedName>
        <fullName evidence="2">Uncharacterized protein</fullName>
    </submittedName>
</protein>
<comment type="caution">
    <text evidence="2">The sequence shown here is derived from an EMBL/GenBank/DDBJ whole genome shotgun (WGS) entry which is preliminary data.</text>
</comment>
<dbReference type="EMBL" id="JAJHUN010000010">
    <property type="protein sequence ID" value="KAJ4146822.1"/>
    <property type="molecule type" value="Genomic_DNA"/>
</dbReference>
<feature type="region of interest" description="Disordered" evidence="1">
    <location>
        <begin position="51"/>
        <end position="89"/>
    </location>
</feature>
<sequence length="89" mass="9268">MRLLCTRVERVELAMIQLQLSLRSSMANHAAAIEQIKTGLGRFFERFADQFSDGEEGNGGDGGSGGDRGTGGDGGIGGDDGTSVQHPVT</sequence>
<evidence type="ECO:0000313" key="2">
    <source>
        <dbReference type="EMBL" id="KAJ4146822.1"/>
    </source>
</evidence>
<dbReference type="GeneID" id="80888540"/>
<dbReference type="AlphaFoldDB" id="A0A9W8Q469"/>
<feature type="compositionally biased region" description="Gly residues" evidence="1">
    <location>
        <begin position="59"/>
        <end position="80"/>
    </location>
</feature>
<dbReference type="RefSeq" id="XP_056049763.1">
    <property type="nucleotide sequence ID" value="XM_056192648.1"/>
</dbReference>
<proteinExistence type="predicted"/>
<dbReference type="Proteomes" id="UP001144673">
    <property type="component" value="Chromosome 3"/>
</dbReference>
<keyword evidence="3" id="KW-1185">Reference proteome</keyword>
<organism evidence="2 3">
    <name type="scientific">Akanthomyces muscarius</name>
    <name type="common">Entomopathogenic fungus</name>
    <name type="synonym">Lecanicillium muscarium</name>
    <dbReference type="NCBI Taxonomy" id="2231603"/>
    <lineage>
        <taxon>Eukaryota</taxon>
        <taxon>Fungi</taxon>
        <taxon>Dikarya</taxon>
        <taxon>Ascomycota</taxon>
        <taxon>Pezizomycotina</taxon>
        <taxon>Sordariomycetes</taxon>
        <taxon>Hypocreomycetidae</taxon>
        <taxon>Hypocreales</taxon>
        <taxon>Cordycipitaceae</taxon>
        <taxon>Akanthomyces</taxon>
    </lineage>
</organism>
<evidence type="ECO:0000256" key="1">
    <source>
        <dbReference type="SAM" id="MobiDB-lite"/>
    </source>
</evidence>
<gene>
    <name evidence="2" type="ORF">LMH87_001381</name>
</gene>
<accession>A0A9W8Q469</accession>
<dbReference type="KEGG" id="amus:LMH87_001381"/>